<feature type="active site" description="Charge relay system" evidence="1">
    <location>
        <position position="273"/>
    </location>
</feature>
<keyword evidence="5" id="KW-1185">Reference proteome</keyword>
<gene>
    <name evidence="4" type="ORF">E6C55_14360</name>
</gene>
<evidence type="ECO:0000256" key="1">
    <source>
        <dbReference type="PIRSR" id="PIRSR639069-1"/>
    </source>
</evidence>
<dbReference type="Pfam" id="PF05448">
    <property type="entry name" value="AXE1"/>
    <property type="match status" value="1"/>
</dbReference>
<dbReference type="InterPro" id="IPR029058">
    <property type="entry name" value="AB_hydrolase_fold"/>
</dbReference>
<dbReference type="EMBL" id="SSOB01000016">
    <property type="protein sequence ID" value="THF78389.1"/>
    <property type="molecule type" value="Genomic_DNA"/>
</dbReference>
<dbReference type="AlphaFoldDB" id="A0A4S4BTX9"/>
<evidence type="ECO:0000313" key="5">
    <source>
        <dbReference type="Proteomes" id="UP000310636"/>
    </source>
</evidence>
<dbReference type="GO" id="GO:0052689">
    <property type="term" value="F:carboxylic ester hydrolase activity"/>
    <property type="evidence" value="ECO:0007669"/>
    <property type="project" value="TreeGrafter"/>
</dbReference>
<evidence type="ECO:0000256" key="2">
    <source>
        <dbReference type="PIRSR" id="PIRSR639069-2"/>
    </source>
</evidence>
<dbReference type="PANTHER" id="PTHR40111:SF1">
    <property type="entry name" value="CEPHALOSPORIN-C DEACETYLASE"/>
    <property type="match status" value="1"/>
</dbReference>
<accession>A0A4S4BTX9</accession>
<dbReference type="GO" id="GO:0005976">
    <property type="term" value="P:polysaccharide metabolic process"/>
    <property type="evidence" value="ECO:0007669"/>
    <property type="project" value="TreeGrafter"/>
</dbReference>
<feature type="domain" description="Acetyl xylan esterase" evidence="3">
    <location>
        <begin position="1"/>
        <end position="318"/>
    </location>
</feature>
<feature type="active site" description="Charge relay system" evidence="1">
    <location>
        <position position="302"/>
    </location>
</feature>
<protein>
    <submittedName>
        <fullName evidence="4">Acetylxylan esterase</fullName>
    </submittedName>
</protein>
<feature type="active site" description="Nucleophile" evidence="1">
    <location>
        <position position="183"/>
    </location>
</feature>
<organism evidence="4 5">
    <name type="scientific">Cohnella fermenti</name>
    <dbReference type="NCBI Taxonomy" id="2565925"/>
    <lineage>
        <taxon>Bacteria</taxon>
        <taxon>Bacillati</taxon>
        <taxon>Bacillota</taxon>
        <taxon>Bacilli</taxon>
        <taxon>Bacillales</taxon>
        <taxon>Paenibacillaceae</taxon>
        <taxon>Cohnella</taxon>
    </lineage>
</organism>
<dbReference type="SUPFAM" id="SSF53474">
    <property type="entry name" value="alpha/beta-Hydrolases"/>
    <property type="match status" value="1"/>
</dbReference>
<dbReference type="PANTHER" id="PTHR40111">
    <property type="entry name" value="CEPHALOSPORIN-C DEACETYLASE"/>
    <property type="match status" value="1"/>
</dbReference>
<reference evidence="4 5" key="1">
    <citation type="submission" date="2019-04" db="EMBL/GenBank/DDBJ databases">
        <title>Cohnella sp. nov. isolated from preserved vegetables.</title>
        <authorList>
            <person name="Lin S.-Y."/>
            <person name="Hung M.-H."/>
            <person name="Young C.-C."/>
        </authorList>
    </citation>
    <scope>NUCLEOTIDE SEQUENCE [LARGE SCALE GENOMIC DNA]</scope>
    <source>
        <strain evidence="4 5">CC-MHH1044</strain>
    </source>
</reference>
<dbReference type="Proteomes" id="UP000310636">
    <property type="component" value="Unassembled WGS sequence"/>
</dbReference>
<proteinExistence type="predicted"/>
<sequence>MPLVDMPLEKLKEYQGISPRPEDFDEYWERALEEMRALDPQLTIEPAEFQAPFADCFHLTFTGVRGARIYAKYIRPKNVQGPHPAVVQFHGYSGHSGDWSSKLGLAAHGYTVVSMDVRGQGGRSEDTGGVKGNTLRGQIIRGLSDDPDNLLFRHIFLDTAQLAGIVMGLPEVDETRVAAMGGSQGGGLTLACAALEPRIKLLAPVYPFLSDYRRVWQMDLAKDAYEELRLYFRSFDPLHEGEDDIFRRLGYIDVQYLAPRIRGEVMMAVGLMDTITPPSTQFAAYNKITAEKQLVVYPDFGHEQLPRFDDKTLAFFQNKL</sequence>
<comment type="caution">
    <text evidence="4">The sequence shown here is derived from an EMBL/GenBank/DDBJ whole genome shotgun (WGS) entry which is preliminary data.</text>
</comment>
<dbReference type="RefSeq" id="WP_136370485.1">
    <property type="nucleotide sequence ID" value="NZ_SSOB01000016.1"/>
</dbReference>
<dbReference type="Gene3D" id="3.40.50.1820">
    <property type="entry name" value="alpha/beta hydrolase"/>
    <property type="match status" value="1"/>
</dbReference>
<name>A0A4S4BTX9_9BACL</name>
<dbReference type="InterPro" id="IPR008391">
    <property type="entry name" value="AXE1_dom"/>
</dbReference>
<dbReference type="InterPro" id="IPR039069">
    <property type="entry name" value="CE7"/>
</dbReference>
<evidence type="ECO:0000259" key="3">
    <source>
        <dbReference type="Pfam" id="PF05448"/>
    </source>
</evidence>
<dbReference type="OrthoDB" id="9770528at2"/>
<evidence type="ECO:0000313" key="4">
    <source>
        <dbReference type="EMBL" id="THF78389.1"/>
    </source>
</evidence>
<feature type="binding site" evidence="2">
    <location>
        <position position="92"/>
    </location>
    <ligand>
        <name>substrate</name>
    </ligand>
</feature>